<keyword evidence="2" id="KW-0812">Transmembrane</keyword>
<feature type="transmembrane region" description="Helical" evidence="2">
    <location>
        <begin position="848"/>
        <end position="867"/>
    </location>
</feature>
<feature type="region of interest" description="Disordered" evidence="1">
    <location>
        <begin position="517"/>
        <end position="538"/>
    </location>
</feature>
<dbReference type="PROSITE" id="PS51257">
    <property type="entry name" value="PROKAR_LIPOPROTEIN"/>
    <property type="match status" value="1"/>
</dbReference>
<organism evidence="4">
    <name type="scientific">Pyrodinium bahamense</name>
    <dbReference type="NCBI Taxonomy" id="73915"/>
    <lineage>
        <taxon>Eukaryota</taxon>
        <taxon>Sar</taxon>
        <taxon>Alveolata</taxon>
        <taxon>Dinophyceae</taxon>
        <taxon>Gonyaulacales</taxon>
        <taxon>Pyrocystaceae</taxon>
        <taxon>Pyrodinium</taxon>
    </lineage>
</organism>
<proteinExistence type="predicted"/>
<dbReference type="EMBL" id="HBEG01035655">
    <property type="protein sequence ID" value="CAD8374302.1"/>
    <property type="molecule type" value="Transcribed_RNA"/>
</dbReference>
<keyword evidence="2" id="KW-0472">Membrane</keyword>
<sequence length="884" mass="95715">MEASCGRKMRRQRDAALLLCAAFGVLGCLPAGAQADTVCQRTQFDGAAKTAQCRHFSDLAGSTCPIMSFRLLGDVSCDPTTVKPIRRWNAILGTIVEHSDGDPLLKDEFCANFGETTVYGTGVLDIAASRQLSGGSSSSCQAIFANEWDSLFSDGRRYLGTQWLNRPFFMLEQAGRSASSVTHFAAAGGTQSPLVYALSKQWEPVAVDMDNFHLQAVYADSVTQNPRHAEGLVLYINMLSRYLTVAGSVVSAAQEGADWCALEVKPTFLNWSPDAALARRLCGGDAELEMHVDMGLFPSVLPKRRSAARMKLASAPPRSLHRFESLRGFAGAALSEQREWAAQLGRETTLLLPDTVLRDYYQQGKTASTASDRKDYVFDPLSVLADGGSYESSHSASSGTAIAARQESAAVARPMTAMHPACQRRDQPYFPKKTPLDRVRECAEGSFNGGDKSRPEFPQQLSLTDAVAQLARNEVYPNFNRFVVRDSLDLLQRAASRLLPAAGFLFQMQISEQGVLQPSASSPAKEDPSSCGVGGEFTPSSAGNVDGKRLALETYKETVFQSYDRFTGTMMKSAPRVYKLLRKFTLGPAVDYGMELHDQRDKSKLIAHARASTVVAVGTMLQYVVGVSSSVFTGNPALGVGAGVATGVAYDQFKWNGGSLSDRVGDATEKAVRAVTGEEDMGPVNAELALRRTLGEEHSSARLQRVLRTVDSPLLPLRLEPATFARSSSDSKNPRNSLPPSTTCLLCNADFAQDVEELHKLAQEAAGALSAARVDESGFLVLDQTAFRNTMDDVLPFRENIGALPLKDVGKSKNRLASEQEIRAFNKRQKEEAQARYDEMKRREKKSAGFFGAVFGSVLGAAFGWFVKAAAGGITGGLSYTIPF</sequence>
<evidence type="ECO:0000256" key="3">
    <source>
        <dbReference type="SAM" id="SignalP"/>
    </source>
</evidence>
<gene>
    <name evidence="4" type="ORF">PBAH0796_LOCUS21770</name>
</gene>
<name>A0A7S0AW31_9DINO</name>
<dbReference type="AlphaFoldDB" id="A0A7S0AW31"/>
<keyword evidence="3" id="KW-0732">Signal</keyword>
<protein>
    <submittedName>
        <fullName evidence="4">Uncharacterized protein</fullName>
    </submittedName>
</protein>
<evidence type="ECO:0000256" key="2">
    <source>
        <dbReference type="SAM" id="Phobius"/>
    </source>
</evidence>
<reference evidence="4" key="1">
    <citation type="submission" date="2021-01" db="EMBL/GenBank/DDBJ databases">
        <authorList>
            <person name="Corre E."/>
            <person name="Pelletier E."/>
            <person name="Niang G."/>
            <person name="Scheremetjew M."/>
            <person name="Finn R."/>
            <person name="Kale V."/>
            <person name="Holt S."/>
            <person name="Cochrane G."/>
            <person name="Meng A."/>
            <person name="Brown T."/>
            <person name="Cohen L."/>
        </authorList>
    </citation>
    <scope>NUCLEOTIDE SEQUENCE</scope>
    <source>
        <strain evidence="4">Pbaha01</strain>
    </source>
</reference>
<feature type="chain" id="PRO_5030957189" evidence="3">
    <location>
        <begin position="36"/>
        <end position="884"/>
    </location>
</feature>
<feature type="signal peptide" evidence="3">
    <location>
        <begin position="1"/>
        <end position="35"/>
    </location>
</feature>
<evidence type="ECO:0000313" key="4">
    <source>
        <dbReference type="EMBL" id="CAD8374302.1"/>
    </source>
</evidence>
<evidence type="ECO:0000256" key="1">
    <source>
        <dbReference type="SAM" id="MobiDB-lite"/>
    </source>
</evidence>
<keyword evidence="2" id="KW-1133">Transmembrane helix</keyword>
<accession>A0A7S0AW31</accession>